<feature type="compositionally biased region" description="Low complexity" evidence="1">
    <location>
        <begin position="672"/>
        <end position="691"/>
    </location>
</feature>
<dbReference type="OrthoDB" id="3941134at2759"/>
<feature type="region of interest" description="Disordered" evidence="1">
    <location>
        <begin position="411"/>
        <end position="452"/>
    </location>
</feature>
<feature type="region of interest" description="Disordered" evidence="1">
    <location>
        <begin position="661"/>
        <end position="691"/>
    </location>
</feature>
<name>A0A8E2FCK6_9PEZI</name>
<dbReference type="Proteomes" id="UP000250140">
    <property type="component" value="Unassembled WGS sequence"/>
</dbReference>
<protein>
    <submittedName>
        <fullName evidence="2">Uncharacterized protein</fullName>
    </submittedName>
</protein>
<feature type="region of interest" description="Disordered" evidence="1">
    <location>
        <begin position="136"/>
        <end position="270"/>
    </location>
</feature>
<dbReference type="AlphaFoldDB" id="A0A8E2FCK6"/>
<feature type="compositionally biased region" description="Polar residues" evidence="1">
    <location>
        <begin position="189"/>
        <end position="210"/>
    </location>
</feature>
<organism evidence="2 3">
    <name type="scientific">Glonium stellatum</name>
    <dbReference type="NCBI Taxonomy" id="574774"/>
    <lineage>
        <taxon>Eukaryota</taxon>
        <taxon>Fungi</taxon>
        <taxon>Dikarya</taxon>
        <taxon>Ascomycota</taxon>
        <taxon>Pezizomycotina</taxon>
        <taxon>Dothideomycetes</taxon>
        <taxon>Pleosporomycetidae</taxon>
        <taxon>Gloniales</taxon>
        <taxon>Gloniaceae</taxon>
        <taxon>Glonium</taxon>
    </lineage>
</organism>
<feature type="compositionally biased region" description="Low complexity" evidence="1">
    <location>
        <begin position="725"/>
        <end position="757"/>
    </location>
</feature>
<evidence type="ECO:0000313" key="3">
    <source>
        <dbReference type="Proteomes" id="UP000250140"/>
    </source>
</evidence>
<reference evidence="2 3" key="1">
    <citation type="journal article" date="2016" name="Nat. Commun.">
        <title>Ectomycorrhizal ecology is imprinted in the genome of the dominant symbiotic fungus Cenococcum geophilum.</title>
        <authorList>
            <consortium name="DOE Joint Genome Institute"/>
            <person name="Peter M."/>
            <person name="Kohler A."/>
            <person name="Ohm R.A."/>
            <person name="Kuo A."/>
            <person name="Krutzmann J."/>
            <person name="Morin E."/>
            <person name="Arend M."/>
            <person name="Barry K.W."/>
            <person name="Binder M."/>
            <person name="Choi C."/>
            <person name="Clum A."/>
            <person name="Copeland A."/>
            <person name="Grisel N."/>
            <person name="Haridas S."/>
            <person name="Kipfer T."/>
            <person name="LaButti K."/>
            <person name="Lindquist E."/>
            <person name="Lipzen A."/>
            <person name="Maire R."/>
            <person name="Meier B."/>
            <person name="Mihaltcheva S."/>
            <person name="Molinier V."/>
            <person name="Murat C."/>
            <person name="Poggeler S."/>
            <person name="Quandt C.A."/>
            <person name="Sperisen C."/>
            <person name="Tritt A."/>
            <person name="Tisserant E."/>
            <person name="Crous P.W."/>
            <person name="Henrissat B."/>
            <person name="Nehls U."/>
            <person name="Egli S."/>
            <person name="Spatafora J.W."/>
            <person name="Grigoriev I.V."/>
            <person name="Martin F.M."/>
        </authorList>
    </citation>
    <scope>NUCLEOTIDE SEQUENCE [LARGE SCALE GENOMIC DNA]</scope>
    <source>
        <strain evidence="2 3">CBS 207.34</strain>
    </source>
</reference>
<feature type="compositionally biased region" description="Basic and acidic residues" evidence="1">
    <location>
        <begin position="1"/>
        <end position="28"/>
    </location>
</feature>
<feature type="compositionally biased region" description="Acidic residues" evidence="1">
    <location>
        <begin position="242"/>
        <end position="259"/>
    </location>
</feature>
<proteinExistence type="predicted"/>
<feature type="region of interest" description="Disordered" evidence="1">
    <location>
        <begin position="711"/>
        <end position="780"/>
    </location>
</feature>
<evidence type="ECO:0000256" key="1">
    <source>
        <dbReference type="SAM" id="MobiDB-lite"/>
    </source>
</evidence>
<feature type="compositionally biased region" description="Polar residues" evidence="1">
    <location>
        <begin position="70"/>
        <end position="85"/>
    </location>
</feature>
<evidence type="ECO:0000313" key="2">
    <source>
        <dbReference type="EMBL" id="OCL14370.1"/>
    </source>
</evidence>
<feature type="compositionally biased region" description="Low complexity" evidence="1">
    <location>
        <begin position="433"/>
        <end position="448"/>
    </location>
</feature>
<accession>A0A8E2FCK6</accession>
<dbReference type="EMBL" id="KV748582">
    <property type="protein sequence ID" value="OCL14370.1"/>
    <property type="molecule type" value="Genomic_DNA"/>
</dbReference>
<feature type="compositionally biased region" description="Polar residues" evidence="1">
    <location>
        <begin position="140"/>
        <end position="164"/>
    </location>
</feature>
<keyword evidence="3" id="KW-1185">Reference proteome</keyword>
<sequence length="800" mass="86098">MDHWGDPWADETKTKTPPEEELGGKKAIEAPAVLSGFENEAQWGDLEDAEDFGGWSAFSPPPFDAGVLQEGSQSKTTYSLTSAESLHQRIPENIRQSPPRSPASHDTNPIYYGEFDVDLGGDQIASSKTRVEHFEHWEQHSQIASLGSSPSAFGSELSDSNTTIHPDVALSGTSTELELSIALEDDASTRPSTSPSDASQPEIQPESPRTSFEEERVISEDIPVIEDVSATQDGLDAKQPGEEDDDFGDFEGEEEEEVLTSETRPEELMQSVNSPVPAVFLEQKAGLEQLSKAENDITYKENETTHSAVSFHPDLSLVEQLFSPAPLEDLPPAPDSTISSTSARKAWYRITRKQTMREFNNGNDDDNYVRVTWMNSNIRLEVNKIVARWSAEDRIAGRATLGGKSAAATFFWDQPPTGSEQGVSQRHSRKRSSLSSSALSSPLSSTKSNGLVIPDTSPVAQFNWSSFPVSPKAHSTQGTDIKGKKIVMASTPITPSPLSRKSARASKARGHEAKSVSLDASTGIGSEAFNKRASQSSGSSITHTIATMTPEPPKISNELDILNSANPSGWSQPASKEIPKATDPVSVEARPLPTQNLSIASDPWASLTRLDTSSQEPLASNIPTLDDNDDWGEMVQSPATPILGPTFTPAKEKPLIQSLPSTLRPAVPSPPATSSAPVPHPSTTSIPIAIPSIQPYPDPLATADFSIFETPAAPPPRLAPPHAPPSSSALPKHLRYPSIPVPSSSYSLPRPSSSRPTSLPPPPRSSVLAPPSAAKRKEDEDAEIVRRIIAGVPDLSYMLR</sequence>
<feature type="region of interest" description="Disordered" evidence="1">
    <location>
        <begin position="491"/>
        <end position="557"/>
    </location>
</feature>
<feature type="compositionally biased region" description="Polar residues" evidence="1">
    <location>
        <begin position="532"/>
        <end position="547"/>
    </location>
</feature>
<gene>
    <name evidence="2" type="ORF">AOQ84DRAFT_435729</name>
</gene>
<feature type="compositionally biased region" description="Pro residues" evidence="1">
    <location>
        <begin position="712"/>
        <end position="724"/>
    </location>
</feature>
<feature type="region of interest" description="Disordered" evidence="1">
    <location>
        <begin position="1"/>
        <end position="114"/>
    </location>
</feature>